<dbReference type="InterPro" id="IPR009049">
    <property type="entry name" value="Argininosuccinate_lyase"/>
</dbReference>
<dbReference type="FunFam" id="1.20.200.10:FF:000015">
    <property type="entry name" value="argininosuccinate lyase isoform X2"/>
    <property type="match status" value="1"/>
</dbReference>
<evidence type="ECO:0000259" key="8">
    <source>
        <dbReference type="Pfam" id="PF00206"/>
    </source>
</evidence>
<reference evidence="10" key="1">
    <citation type="submission" date="2020-06" db="EMBL/GenBank/DDBJ databases">
        <title>Legume-microbial interactions unlock mineral nutrients during tropical forest succession.</title>
        <authorList>
            <person name="Epihov D.Z."/>
        </authorList>
    </citation>
    <scope>NUCLEOTIDE SEQUENCE [LARGE SCALE GENOMIC DNA]</scope>
    <source>
        <strain evidence="10">Pan2503</strain>
    </source>
</reference>
<dbReference type="SUPFAM" id="SSF48557">
    <property type="entry name" value="L-aspartase-like"/>
    <property type="match status" value="1"/>
</dbReference>
<proteinExistence type="inferred from homology"/>
<organism evidence="10 11">
    <name type="scientific">Candidatus Acidiferrum panamense</name>
    <dbReference type="NCBI Taxonomy" id="2741543"/>
    <lineage>
        <taxon>Bacteria</taxon>
        <taxon>Pseudomonadati</taxon>
        <taxon>Acidobacteriota</taxon>
        <taxon>Terriglobia</taxon>
        <taxon>Candidatus Acidiferrales</taxon>
        <taxon>Candidatus Acidiferrum</taxon>
    </lineage>
</organism>
<keyword evidence="7" id="KW-0963">Cytoplasm</keyword>
<dbReference type="UniPathway" id="UPA00068">
    <property type="reaction ID" value="UER00114"/>
</dbReference>
<keyword evidence="11" id="KW-1185">Reference proteome</keyword>
<dbReference type="PANTHER" id="PTHR43814">
    <property type="entry name" value="ARGININOSUCCINATE LYASE"/>
    <property type="match status" value="1"/>
</dbReference>
<gene>
    <name evidence="7 10" type="primary">argH</name>
    <name evidence="10" type="ORF">HRJ53_12100</name>
</gene>
<name>A0A7V8NQR3_9BACT</name>
<dbReference type="InterPro" id="IPR000362">
    <property type="entry name" value="Fumarate_lyase_fam"/>
</dbReference>
<comment type="similarity">
    <text evidence="7">Belongs to the lyase 1 family. Argininosuccinate lyase subfamily.</text>
</comment>
<dbReference type="InterPro" id="IPR008948">
    <property type="entry name" value="L-Aspartase-like"/>
</dbReference>
<evidence type="ECO:0000259" key="9">
    <source>
        <dbReference type="Pfam" id="PF14698"/>
    </source>
</evidence>
<dbReference type="InterPro" id="IPR020557">
    <property type="entry name" value="Fumarate_lyase_CS"/>
</dbReference>
<dbReference type="PRINTS" id="PR00145">
    <property type="entry name" value="ARGSUCLYASE"/>
</dbReference>
<dbReference type="InterPro" id="IPR029419">
    <property type="entry name" value="Arg_succ_lyase_C"/>
</dbReference>
<dbReference type="Pfam" id="PF00206">
    <property type="entry name" value="Lyase_1"/>
    <property type="match status" value="1"/>
</dbReference>
<feature type="domain" description="Argininosuccinate lyase C-terminal" evidence="9">
    <location>
        <begin position="373"/>
        <end position="439"/>
    </location>
</feature>
<dbReference type="NCBIfam" id="TIGR00838">
    <property type="entry name" value="argH"/>
    <property type="match status" value="1"/>
</dbReference>
<dbReference type="Pfam" id="PF14698">
    <property type="entry name" value="ASL_C2"/>
    <property type="match status" value="1"/>
</dbReference>
<feature type="domain" description="Fumarate lyase N-terminal" evidence="8">
    <location>
        <begin position="12"/>
        <end position="309"/>
    </location>
</feature>
<comment type="catalytic activity">
    <reaction evidence="1 7">
        <text>2-(N(omega)-L-arginino)succinate = fumarate + L-arginine</text>
        <dbReference type="Rhea" id="RHEA:24020"/>
        <dbReference type="ChEBI" id="CHEBI:29806"/>
        <dbReference type="ChEBI" id="CHEBI:32682"/>
        <dbReference type="ChEBI" id="CHEBI:57472"/>
        <dbReference type="EC" id="4.3.2.1"/>
    </reaction>
</comment>
<evidence type="ECO:0000256" key="5">
    <source>
        <dbReference type="ARBA" id="ARBA00022605"/>
    </source>
</evidence>
<dbReference type="PROSITE" id="PS00163">
    <property type="entry name" value="FUMARATE_LYASES"/>
    <property type="match status" value="1"/>
</dbReference>
<protein>
    <recommendedName>
        <fullName evidence="3 7">Argininosuccinate lyase</fullName>
        <shortName evidence="7">ASAL</shortName>
        <ecNumber evidence="3 7">4.3.2.1</ecNumber>
    </recommendedName>
    <alternativeName>
        <fullName evidence="7">Arginosuccinase</fullName>
    </alternativeName>
</protein>
<keyword evidence="5 7" id="KW-0028">Amino-acid biosynthesis</keyword>
<comment type="pathway">
    <text evidence="2 7">Amino-acid biosynthesis; L-arginine biosynthesis; L-arginine from L-ornithine and carbamoyl phosphate: step 3/3.</text>
</comment>
<dbReference type="Gene3D" id="1.10.40.30">
    <property type="entry name" value="Fumarase/aspartase (C-terminal domain)"/>
    <property type="match status" value="1"/>
</dbReference>
<comment type="subcellular location">
    <subcellularLocation>
        <location evidence="7">Cytoplasm</location>
    </subcellularLocation>
</comment>
<dbReference type="InterPro" id="IPR024083">
    <property type="entry name" value="Fumarase/histidase_N"/>
</dbReference>
<evidence type="ECO:0000256" key="6">
    <source>
        <dbReference type="ARBA" id="ARBA00023239"/>
    </source>
</evidence>
<dbReference type="PRINTS" id="PR00149">
    <property type="entry name" value="FUMRATELYASE"/>
</dbReference>
<sequence>MTERKDDRLWGGRFEGEPDAQFDRFQRSFAFDRRLLAYEIAVDRAWAKALEPVGIFTASEVRQTLAALDKIAERAKSDPAWIDSFGANAEDVHHFVEKALVEELGPLGWKLHTGRSRNELIATDFRLFVMDAAGETERGLENLLHAFLMQAKANLGVPMAGTTHLQHAQPILLSHFLLAHAEAFTRDVTRLEHASTGADACPMGSGALAGNSFAISRNAIAKELGFSRITRNSVDAVSDRDFALEYLFALAGIATHLSRLAEDFVLFASQEFSYVTLPDEYSTGSSLMPQKKNPDSWELIRGKTGRITGALLGLLTTLKGLPTSYQRDLQEDKEALFAAHDQIRDMVAVATGALEFTKFNAERLRAAASNSALLATEAADYLVRKGIPFRQAHDLVGKILREAEKQKVPWTALPVDTLEKISPALESDLVKSLSVDAALDAKRVAGGTAPESVRTAIADLESRLNKRTIKTGAKA</sequence>
<dbReference type="EMBL" id="JACDQQ010001180">
    <property type="protein sequence ID" value="MBA0085730.1"/>
    <property type="molecule type" value="Genomic_DNA"/>
</dbReference>
<dbReference type="HAMAP" id="MF_00006">
    <property type="entry name" value="Arg_succ_lyase"/>
    <property type="match status" value="1"/>
</dbReference>
<dbReference type="GO" id="GO:0005829">
    <property type="term" value="C:cytosol"/>
    <property type="evidence" value="ECO:0007669"/>
    <property type="project" value="TreeGrafter"/>
</dbReference>
<dbReference type="CDD" id="cd01359">
    <property type="entry name" value="Argininosuccinate_lyase"/>
    <property type="match status" value="1"/>
</dbReference>
<dbReference type="InterPro" id="IPR022761">
    <property type="entry name" value="Fumarate_lyase_N"/>
</dbReference>
<dbReference type="Gene3D" id="1.20.200.10">
    <property type="entry name" value="Fumarase/aspartase (Central domain)"/>
    <property type="match status" value="1"/>
</dbReference>
<keyword evidence="4 7" id="KW-0055">Arginine biosynthesis</keyword>
<dbReference type="EC" id="4.3.2.1" evidence="3 7"/>
<dbReference type="Gene3D" id="1.10.275.10">
    <property type="entry name" value="Fumarase/aspartase (N-terminal domain)"/>
    <property type="match status" value="1"/>
</dbReference>
<dbReference type="FunFam" id="1.10.40.30:FF:000001">
    <property type="entry name" value="Argininosuccinate lyase"/>
    <property type="match status" value="1"/>
</dbReference>
<evidence type="ECO:0000256" key="7">
    <source>
        <dbReference type="HAMAP-Rule" id="MF_00006"/>
    </source>
</evidence>
<dbReference type="Proteomes" id="UP000567293">
    <property type="component" value="Unassembled WGS sequence"/>
</dbReference>
<evidence type="ECO:0000313" key="10">
    <source>
        <dbReference type="EMBL" id="MBA0085730.1"/>
    </source>
</evidence>
<dbReference type="GO" id="GO:0004056">
    <property type="term" value="F:argininosuccinate lyase activity"/>
    <property type="evidence" value="ECO:0007669"/>
    <property type="project" value="UniProtKB-UniRule"/>
</dbReference>
<dbReference type="AlphaFoldDB" id="A0A7V8NQR3"/>
<evidence type="ECO:0000256" key="2">
    <source>
        <dbReference type="ARBA" id="ARBA00004941"/>
    </source>
</evidence>
<evidence type="ECO:0000313" key="11">
    <source>
        <dbReference type="Proteomes" id="UP000567293"/>
    </source>
</evidence>
<evidence type="ECO:0000256" key="3">
    <source>
        <dbReference type="ARBA" id="ARBA00012338"/>
    </source>
</evidence>
<keyword evidence="6 7" id="KW-0456">Lyase</keyword>
<evidence type="ECO:0000256" key="4">
    <source>
        <dbReference type="ARBA" id="ARBA00022571"/>
    </source>
</evidence>
<accession>A0A7V8NQR3</accession>
<evidence type="ECO:0000256" key="1">
    <source>
        <dbReference type="ARBA" id="ARBA00000985"/>
    </source>
</evidence>
<comment type="caution">
    <text evidence="10">The sequence shown here is derived from an EMBL/GenBank/DDBJ whole genome shotgun (WGS) entry which is preliminary data.</text>
</comment>
<dbReference type="GO" id="GO:0042450">
    <property type="term" value="P:L-arginine biosynthetic process via ornithine"/>
    <property type="evidence" value="ECO:0007669"/>
    <property type="project" value="UniProtKB-UniRule"/>
</dbReference>
<dbReference type="PANTHER" id="PTHR43814:SF1">
    <property type="entry name" value="ARGININOSUCCINATE LYASE"/>
    <property type="match status" value="1"/>
</dbReference>